<protein>
    <submittedName>
        <fullName evidence="2">Cyclic nucleotide-binding domain-containing protein</fullName>
    </submittedName>
</protein>
<dbReference type="PROSITE" id="PS50042">
    <property type="entry name" value="CNMP_BINDING_3"/>
    <property type="match status" value="1"/>
</dbReference>
<dbReference type="Proteomes" id="UP000534783">
    <property type="component" value="Unassembled WGS sequence"/>
</dbReference>
<sequence length="168" mass="19202">MATKTTVEALKQFPLFSQLTVDELRYLVQKLEEREYKKNDVIYKEEDLPGILYLVQRGSVEITKKTPSGHRQVIATVPSGQFFGELSFFVSRRHASRAKVTADGLVLLLHRFVYDEMEKEQPALVHQLLKEIILKMSANLDAMNDLFLQTINYTFYGGGKAGTVEEED</sequence>
<evidence type="ECO:0000259" key="1">
    <source>
        <dbReference type="PROSITE" id="PS50042"/>
    </source>
</evidence>
<comment type="caution">
    <text evidence="2">The sequence shown here is derived from an EMBL/GenBank/DDBJ whole genome shotgun (WGS) entry which is preliminary data.</text>
</comment>
<dbReference type="SMART" id="SM00100">
    <property type="entry name" value="cNMP"/>
    <property type="match status" value="1"/>
</dbReference>
<dbReference type="InterPro" id="IPR018490">
    <property type="entry name" value="cNMP-bd_dom_sf"/>
</dbReference>
<organism evidence="2 3">
    <name type="scientific">Candidatus Manganitrophus noduliformans</name>
    <dbReference type="NCBI Taxonomy" id="2606439"/>
    <lineage>
        <taxon>Bacteria</taxon>
        <taxon>Pseudomonadati</taxon>
        <taxon>Nitrospirota</taxon>
        <taxon>Nitrospiria</taxon>
        <taxon>Candidatus Troglogloeales</taxon>
        <taxon>Candidatus Manganitrophaceae</taxon>
        <taxon>Candidatus Manganitrophus</taxon>
    </lineage>
</organism>
<evidence type="ECO:0000313" key="3">
    <source>
        <dbReference type="Proteomes" id="UP000534783"/>
    </source>
</evidence>
<dbReference type="Gene3D" id="2.60.120.10">
    <property type="entry name" value="Jelly Rolls"/>
    <property type="match status" value="1"/>
</dbReference>
<reference evidence="2 3" key="1">
    <citation type="journal article" date="2020" name="Nature">
        <title>Bacterial chemolithoautotrophy via manganese oxidation.</title>
        <authorList>
            <person name="Yu H."/>
            <person name="Leadbetter J.R."/>
        </authorList>
    </citation>
    <scope>NUCLEOTIDE SEQUENCE [LARGE SCALE GENOMIC DNA]</scope>
    <source>
        <strain evidence="2 3">Mn-1</strain>
    </source>
</reference>
<dbReference type="InterPro" id="IPR000595">
    <property type="entry name" value="cNMP-bd_dom"/>
</dbReference>
<dbReference type="InterPro" id="IPR014710">
    <property type="entry name" value="RmlC-like_jellyroll"/>
</dbReference>
<name>A0A7X6DU29_9BACT</name>
<keyword evidence="3" id="KW-1185">Reference proteome</keyword>
<dbReference type="RefSeq" id="WP_168063345.1">
    <property type="nucleotide sequence ID" value="NZ_VTOW01000006.1"/>
</dbReference>
<dbReference type="GO" id="GO:0003700">
    <property type="term" value="F:DNA-binding transcription factor activity"/>
    <property type="evidence" value="ECO:0007669"/>
    <property type="project" value="TreeGrafter"/>
</dbReference>
<dbReference type="InterPro" id="IPR050397">
    <property type="entry name" value="Env_Response_Regulators"/>
</dbReference>
<dbReference type="AlphaFoldDB" id="A0A7X6DU29"/>
<accession>A0A7X6DU29</accession>
<proteinExistence type="predicted"/>
<gene>
    <name evidence="2" type="ORF">MNODULE_21795</name>
</gene>
<dbReference type="CDD" id="cd00038">
    <property type="entry name" value="CAP_ED"/>
    <property type="match status" value="1"/>
</dbReference>
<dbReference type="Pfam" id="PF00027">
    <property type="entry name" value="cNMP_binding"/>
    <property type="match status" value="1"/>
</dbReference>
<evidence type="ECO:0000313" key="2">
    <source>
        <dbReference type="EMBL" id="NKE73396.1"/>
    </source>
</evidence>
<dbReference type="SUPFAM" id="SSF51206">
    <property type="entry name" value="cAMP-binding domain-like"/>
    <property type="match status" value="1"/>
</dbReference>
<dbReference type="PANTHER" id="PTHR24567">
    <property type="entry name" value="CRP FAMILY TRANSCRIPTIONAL REGULATORY PROTEIN"/>
    <property type="match status" value="1"/>
</dbReference>
<dbReference type="PANTHER" id="PTHR24567:SF74">
    <property type="entry name" value="HTH-TYPE TRANSCRIPTIONAL REGULATOR ARCR"/>
    <property type="match status" value="1"/>
</dbReference>
<dbReference type="GO" id="GO:0005829">
    <property type="term" value="C:cytosol"/>
    <property type="evidence" value="ECO:0007669"/>
    <property type="project" value="TreeGrafter"/>
</dbReference>
<dbReference type="EMBL" id="VTOW01000006">
    <property type="protein sequence ID" value="NKE73396.1"/>
    <property type="molecule type" value="Genomic_DNA"/>
</dbReference>
<feature type="domain" description="Cyclic nucleotide-binding" evidence="1">
    <location>
        <begin position="15"/>
        <end position="135"/>
    </location>
</feature>